<sequence length="85" mass="10017">MKLPVDFPPLQPFYRVMVLAESTDSPQDLVVDFHLQRLKVHVQDNGQSSVFRKRIFNIDHVNGTIWLNRRLVDMEFYKNTSQGKD</sequence>
<proteinExistence type="predicted"/>
<evidence type="ECO:0000313" key="1">
    <source>
        <dbReference type="EMBL" id="GFT74782.1"/>
    </source>
</evidence>
<name>A0A8X6PMV1_NEPPI</name>
<comment type="caution">
    <text evidence="1">The sequence shown here is derived from an EMBL/GenBank/DDBJ whole genome shotgun (WGS) entry which is preliminary data.</text>
</comment>
<dbReference type="Proteomes" id="UP000887013">
    <property type="component" value="Unassembled WGS sequence"/>
</dbReference>
<dbReference type="OrthoDB" id="6423960at2759"/>
<protein>
    <submittedName>
        <fullName evidence="1">Uncharacterized protein</fullName>
    </submittedName>
</protein>
<reference evidence="1" key="1">
    <citation type="submission" date="2020-08" db="EMBL/GenBank/DDBJ databases">
        <title>Multicomponent nature underlies the extraordinary mechanical properties of spider dragline silk.</title>
        <authorList>
            <person name="Kono N."/>
            <person name="Nakamura H."/>
            <person name="Mori M."/>
            <person name="Yoshida Y."/>
            <person name="Ohtoshi R."/>
            <person name="Malay A.D."/>
            <person name="Moran D.A.P."/>
            <person name="Tomita M."/>
            <person name="Numata K."/>
            <person name="Arakawa K."/>
        </authorList>
    </citation>
    <scope>NUCLEOTIDE SEQUENCE</scope>
</reference>
<organism evidence="1 2">
    <name type="scientific">Nephila pilipes</name>
    <name type="common">Giant wood spider</name>
    <name type="synonym">Nephila maculata</name>
    <dbReference type="NCBI Taxonomy" id="299642"/>
    <lineage>
        <taxon>Eukaryota</taxon>
        <taxon>Metazoa</taxon>
        <taxon>Ecdysozoa</taxon>
        <taxon>Arthropoda</taxon>
        <taxon>Chelicerata</taxon>
        <taxon>Arachnida</taxon>
        <taxon>Araneae</taxon>
        <taxon>Araneomorphae</taxon>
        <taxon>Entelegynae</taxon>
        <taxon>Araneoidea</taxon>
        <taxon>Nephilidae</taxon>
        <taxon>Nephila</taxon>
    </lineage>
</organism>
<dbReference type="EMBL" id="BMAW01070729">
    <property type="protein sequence ID" value="GFT74782.1"/>
    <property type="molecule type" value="Genomic_DNA"/>
</dbReference>
<accession>A0A8X6PMV1</accession>
<dbReference type="AlphaFoldDB" id="A0A8X6PMV1"/>
<keyword evidence="2" id="KW-1185">Reference proteome</keyword>
<gene>
    <name evidence="1" type="ORF">NPIL_446171</name>
</gene>
<evidence type="ECO:0000313" key="2">
    <source>
        <dbReference type="Proteomes" id="UP000887013"/>
    </source>
</evidence>